<feature type="compositionally biased region" description="Basic and acidic residues" evidence="2">
    <location>
        <begin position="577"/>
        <end position="603"/>
    </location>
</feature>
<dbReference type="InterPro" id="IPR031650">
    <property type="entry name" value="CCDC73"/>
</dbReference>
<dbReference type="GeneID" id="114857443"/>
<dbReference type="RefSeq" id="XP_029009760.1">
    <property type="nucleotide sequence ID" value="XM_029153927.3"/>
</dbReference>
<feature type="region of interest" description="Disordered" evidence="2">
    <location>
        <begin position="1"/>
        <end position="29"/>
    </location>
</feature>
<gene>
    <name evidence="4 5 6" type="primary">LOC114857443</name>
</gene>
<name>A0A6P7MS86_BETSP</name>
<feature type="compositionally biased region" description="Polar residues" evidence="2">
    <location>
        <begin position="1"/>
        <end position="15"/>
    </location>
</feature>
<accession>A0A6P7MS86</accession>
<feature type="coiled-coil region" evidence="1">
    <location>
        <begin position="283"/>
        <end position="391"/>
    </location>
</feature>
<protein>
    <submittedName>
        <fullName evidence="4 5">Myosin-3-like isoform X1</fullName>
    </submittedName>
</protein>
<keyword evidence="3" id="KW-1185">Reference proteome</keyword>
<dbReference type="Pfam" id="PF15818">
    <property type="entry name" value="CCDC73"/>
    <property type="match status" value="1"/>
</dbReference>
<feature type="region of interest" description="Disordered" evidence="2">
    <location>
        <begin position="577"/>
        <end position="681"/>
    </location>
</feature>
<reference evidence="4 5" key="1">
    <citation type="submission" date="2025-04" db="UniProtKB">
        <authorList>
            <consortium name="RefSeq"/>
        </authorList>
    </citation>
    <scope>IDENTIFICATION</scope>
</reference>
<proteinExistence type="predicted"/>
<evidence type="ECO:0000313" key="4">
    <source>
        <dbReference type="RefSeq" id="XP_029009760.1"/>
    </source>
</evidence>
<dbReference type="RefSeq" id="XP_029009762.1">
    <property type="nucleotide sequence ID" value="XM_029153929.3"/>
</dbReference>
<evidence type="ECO:0000256" key="2">
    <source>
        <dbReference type="SAM" id="MobiDB-lite"/>
    </source>
</evidence>
<dbReference type="OrthoDB" id="6145717at2759"/>
<feature type="region of interest" description="Disordered" evidence="2">
    <location>
        <begin position="921"/>
        <end position="946"/>
    </location>
</feature>
<evidence type="ECO:0000256" key="1">
    <source>
        <dbReference type="SAM" id="Coils"/>
    </source>
</evidence>
<evidence type="ECO:0000313" key="5">
    <source>
        <dbReference type="RefSeq" id="XP_029009762.1"/>
    </source>
</evidence>
<evidence type="ECO:0000313" key="6">
    <source>
        <dbReference type="RefSeq" id="XP_029009763.1"/>
    </source>
</evidence>
<feature type="compositionally biased region" description="Basic and acidic residues" evidence="2">
    <location>
        <begin position="20"/>
        <end position="29"/>
    </location>
</feature>
<dbReference type="PANTHER" id="PTHR28660:SF1">
    <property type="entry name" value="COILED-COIL DOMAIN-CONTAINING PROTEIN 73"/>
    <property type="match status" value="1"/>
</dbReference>
<dbReference type="RefSeq" id="XP_029009763.1">
    <property type="nucleotide sequence ID" value="XM_029153930.3"/>
</dbReference>
<dbReference type="AlphaFoldDB" id="A0A6P7MS86"/>
<evidence type="ECO:0000313" key="3">
    <source>
        <dbReference type="Proteomes" id="UP000515150"/>
    </source>
</evidence>
<feature type="compositionally biased region" description="Acidic residues" evidence="2">
    <location>
        <begin position="926"/>
        <end position="938"/>
    </location>
</feature>
<feature type="coiled-coil region" evidence="1">
    <location>
        <begin position="210"/>
        <end position="244"/>
    </location>
</feature>
<dbReference type="Proteomes" id="UP000515150">
    <property type="component" value="Chromosome 6"/>
</dbReference>
<dbReference type="KEGG" id="bspl:114857443"/>
<sequence length="1134" mass="126932">MDLNADSKTLSNASVGGQAGEKELSSTHSEAENEGAILLQLLEFKNHLLEAIEELHIRRDSETRFEDQLSKLVLEKQELEWEKESLQQQIETVENQRKESLSYVKKQFQDKIRNTEEEKWKYQLTSELKDKEISSLKEELKSLQLLKYNLERKSSELEQKLALQSRSKDSHLDQLGKVEKRFTALSRQCAVIKQAHVKLEQNVNEAMSINRKLSSTNKNQEAIIVSLKKELEEISKQLIKARMTSFIHTEKIHSSTGIEQHIQLLKQKLNTETAINKKLCKENESVRAEKQEIIKSLQQAEHLLLNQTQTVTRVNLELQTQKEQYQALKQEHEMMREKSKALEDKMAKLMESNAASKTSWDKEKTVLLGRIKKEQQDLQAVEEAHDALSAVKTVSVSAKVQMGDSSPIFSISTQLPLDEPIPTSELCIIGSLQHVTPSLTENSVCLEDTGVVNELVTTGATGEQETLNHDQQSQYNLLNLFLCPPIPKNLLGTCTNVFDEFTCKYNLRRTDPVAVSDLSFSSSFVSDYNLHIFQAASESHQDHRTVYGSVDLLSSDKYKNRNVKINEKNNIVNNHCKQEKNSNKEYKNTKQQCNREKLMRRDVNGGGSYGEEGEMLMTKTADRADRQEDNQRSTEDEGDTKNSKTETRDRVEGEAIDGVEERGKTAAYTSETPGTQIQDQTTTDTTIAKSNQHQVVDFMDTEPTVTVSEASDLSPSVSLKAMDTDFSHANEEWGDLREEQFFPKFNTFDSQSVNTEPISVQNLYCLDVKTQDANSYPSLDLIHQDPERTAAEVKLCMKPAADFTTEHSETLNESSICCLQKDAVPAPTVPMDPPDMCVMNIAEKGSLGSIMVKSNSLPILQHEPQSNIATQENSVQGPMSSNLEDTWAYGLLNKVEFESDVGSSSFKAHLRTVPIEDTLDVQTTESEAESEIQGENEPTEAGCSDCYKQPPTKQVLGFNTNKSFLQSNEAYRSSFCSIEQRQATVSRIQSDISTLKPLFEGKELNSASSKVNLGNPFSKMPMFLKSKHNKVPLVITRVSGLLNASSASGTAASLSNHPQGEWKALAETCIDTTAADTKSRTSLLSSFPSFASTSRVSKLSWQDSPGSSKDLTSAAAFITESDQKPTCSQEHLQN</sequence>
<feature type="compositionally biased region" description="Basic and acidic residues" evidence="2">
    <location>
        <begin position="620"/>
        <end position="664"/>
    </location>
</feature>
<organism evidence="3 6">
    <name type="scientific">Betta splendens</name>
    <name type="common">Siamese fighting fish</name>
    <dbReference type="NCBI Taxonomy" id="158456"/>
    <lineage>
        <taxon>Eukaryota</taxon>
        <taxon>Metazoa</taxon>
        <taxon>Chordata</taxon>
        <taxon>Craniata</taxon>
        <taxon>Vertebrata</taxon>
        <taxon>Euteleostomi</taxon>
        <taxon>Actinopterygii</taxon>
        <taxon>Neopterygii</taxon>
        <taxon>Teleostei</taxon>
        <taxon>Neoteleostei</taxon>
        <taxon>Acanthomorphata</taxon>
        <taxon>Anabantaria</taxon>
        <taxon>Anabantiformes</taxon>
        <taxon>Anabantoidei</taxon>
        <taxon>Osphronemidae</taxon>
        <taxon>Betta</taxon>
    </lineage>
</organism>
<dbReference type="PANTHER" id="PTHR28660">
    <property type="entry name" value="COILED-COIL DOMAIN-CONTAINING PROTEIN 73"/>
    <property type="match status" value="1"/>
</dbReference>
<keyword evidence="1" id="KW-0175">Coiled coil</keyword>
<feature type="coiled-coil region" evidence="1">
    <location>
        <begin position="69"/>
        <end position="160"/>
    </location>
</feature>